<evidence type="ECO:0000256" key="1">
    <source>
        <dbReference type="SAM" id="MobiDB-lite"/>
    </source>
</evidence>
<dbReference type="EMBL" id="CP120988">
    <property type="protein sequence ID" value="WLQ55590.1"/>
    <property type="molecule type" value="Genomic_DNA"/>
</dbReference>
<feature type="region of interest" description="Disordered" evidence="1">
    <location>
        <begin position="507"/>
        <end position="531"/>
    </location>
</feature>
<gene>
    <name evidence="2" type="ORF">P8A19_09110</name>
</gene>
<feature type="region of interest" description="Disordered" evidence="1">
    <location>
        <begin position="368"/>
        <end position="410"/>
    </location>
</feature>
<name>A0ABY9IK98_9ACTN</name>
<dbReference type="InterPro" id="IPR026337">
    <property type="entry name" value="AKG_HExxH"/>
</dbReference>
<dbReference type="NCBIfam" id="TIGR04267">
    <property type="entry name" value="mod_HExxH"/>
    <property type="match status" value="1"/>
</dbReference>
<evidence type="ECO:0000313" key="2">
    <source>
        <dbReference type="EMBL" id="WLQ55590.1"/>
    </source>
</evidence>
<organism evidence="2 3">
    <name type="scientific">Streptomyces poriferorum</name>
    <dbReference type="NCBI Taxonomy" id="2798799"/>
    <lineage>
        <taxon>Bacteria</taxon>
        <taxon>Bacillati</taxon>
        <taxon>Actinomycetota</taxon>
        <taxon>Actinomycetes</taxon>
        <taxon>Kitasatosporales</taxon>
        <taxon>Streptomycetaceae</taxon>
        <taxon>Streptomyces</taxon>
    </lineage>
</organism>
<reference evidence="2 3" key="1">
    <citation type="submission" date="2023-03" db="EMBL/GenBank/DDBJ databases">
        <title>Isolation and description of six Streptomyces strains from soil environments, able to metabolize different microbial glucans.</title>
        <authorList>
            <person name="Widen T."/>
            <person name="Larsbrink J."/>
        </authorList>
    </citation>
    <scope>NUCLEOTIDE SEQUENCE [LARGE SCALE GENOMIC DNA]</scope>
    <source>
        <strain evidence="2 3">Alt2</strain>
    </source>
</reference>
<dbReference type="Proteomes" id="UP001235744">
    <property type="component" value="Chromosome"/>
</dbReference>
<feature type="compositionally biased region" description="Basic and acidic residues" evidence="1">
    <location>
        <begin position="515"/>
        <end position="531"/>
    </location>
</feature>
<protein>
    <submittedName>
        <fullName evidence="2">HEXXH motif-containing putative peptide modification protein</fullName>
    </submittedName>
</protein>
<evidence type="ECO:0000313" key="3">
    <source>
        <dbReference type="Proteomes" id="UP001235744"/>
    </source>
</evidence>
<dbReference type="RefSeq" id="WP_306072128.1">
    <property type="nucleotide sequence ID" value="NZ_CP120988.1"/>
</dbReference>
<proteinExistence type="predicted"/>
<keyword evidence="3" id="KW-1185">Reference proteome</keyword>
<sequence length="531" mass="56343">MTEQLTGVAPGRAALLAAHPDFGRADAIGRRARQVLGFTLAAALRRFGHGDDVAVGPEVAGDPAVWAALQSMFDGLHEPVTEPSSVLAAAIAPRAPRRDGLSPTGSEPARSCTARIGERRQQTVWLWQGVHGPLTAAVDAAFGRYARTAPASRETHSHALGAGNGDFKVSTLYAAGEIERKAVETATELLCAAVPEITRETFPFIDGITFFDGDLFASGTLLSQPGIIFIERRIIDDPDRLAEALLHEALHLKLNALTLTRPVHRAGVADDSALLLPVPWHRDAASGAPHRWLANRALAAAHVYVHLVALYERHAPSARSRATGPDVCRERAAYLLTELLADASRDLGPAGVRMARWLRDVLAAAPRDHEGGAAVPGPGPRREREPGPLSRPGSTAGLPAGTLRRSAPGHRAWRPEPDLCLVATFEPWDVHVLNAYQWAFFTACDGVDSGLAVSSLRAAAPGSAATAVTRALTDLLDTGLMVIEQPRTNWREETGCSPSPCWPTACSSRNGAADGADHSGDAEDLRNPAGP</sequence>
<accession>A0ABY9IK98</accession>